<dbReference type="SUPFAM" id="SSF56176">
    <property type="entry name" value="FAD-binding/transporter-associated domain-like"/>
    <property type="match status" value="1"/>
</dbReference>
<accession>A0ABR1SN48</accession>
<dbReference type="PANTHER" id="PTHR42973:SF53">
    <property type="entry name" value="FAD-BINDING PCMH-TYPE DOMAIN-CONTAINING PROTEIN-RELATED"/>
    <property type="match status" value="1"/>
</dbReference>
<name>A0ABR1SN48_9PEZI</name>
<organism evidence="6 7">
    <name type="scientific">Apiospora marii</name>
    <dbReference type="NCBI Taxonomy" id="335849"/>
    <lineage>
        <taxon>Eukaryota</taxon>
        <taxon>Fungi</taxon>
        <taxon>Dikarya</taxon>
        <taxon>Ascomycota</taxon>
        <taxon>Pezizomycotina</taxon>
        <taxon>Sordariomycetes</taxon>
        <taxon>Xylariomycetidae</taxon>
        <taxon>Amphisphaeriales</taxon>
        <taxon>Apiosporaceae</taxon>
        <taxon>Apiospora</taxon>
    </lineage>
</organism>
<dbReference type="Gene3D" id="3.30.465.10">
    <property type="match status" value="1"/>
</dbReference>
<comment type="caution">
    <text evidence="6">The sequence shown here is derived from an EMBL/GenBank/DDBJ whole genome shotgun (WGS) entry which is preliminary data.</text>
</comment>
<feature type="domain" description="FAD-binding PCMH-type" evidence="5">
    <location>
        <begin position="47"/>
        <end position="220"/>
    </location>
</feature>
<keyword evidence="2" id="KW-0285">Flavoprotein</keyword>
<keyword evidence="7" id="KW-1185">Reference proteome</keyword>
<dbReference type="PROSITE" id="PS51387">
    <property type="entry name" value="FAD_PCMH"/>
    <property type="match status" value="1"/>
</dbReference>
<keyword evidence="3" id="KW-0274">FAD</keyword>
<proteinExistence type="inferred from homology"/>
<reference evidence="6 7" key="1">
    <citation type="submission" date="2023-01" db="EMBL/GenBank/DDBJ databases">
        <title>Analysis of 21 Apiospora genomes using comparative genomics revels a genus with tremendous synthesis potential of carbohydrate active enzymes and secondary metabolites.</title>
        <authorList>
            <person name="Sorensen T."/>
        </authorList>
    </citation>
    <scope>NUCLEOTIDE SEQUENCE [LARGE SCALE GENOMIC DNA]</scope>
    <source>
        <strain evidence="6 7">CBS 20057</strain>
    </source>
</reference>
<dbReference type="InterPro" id="IPR016166">
    <property type="entry name" value="FAD-bd_PCMH"/>
</dbReference>
<evidence type="ECO:0000313" key="7">
    <source>
        <dbReference type="Proteomes" id="UP001396898"/>
    </source>
</evidence>
<evidence type="ECO:0000256" key="1">
    <source>
        <dbReference type="ARBA" id="ARBA00005466"/>
    </source>
</evidence>
<evidence type="ECO:0000256" key="4">
    <source>
        <dbReference type="ARBA" id="ARBA00023002"/>
    </source>
</evidence>
<dbReference type="InterPro" id="IPR050416">
    <property type="entry name" value="FAD-linked_Oxidoreductase"/>
</dbReference>
<dbReference type="InterPro" id="IPR036318">
    <property type="entry name" value="FAD-bd_PCMH-like_sf"/>
</dbReference>
<evidence type="ECO:0000256" key="2">
    <source>
        <dbReference type="ARBA" id="ARBA00022630"/>
    </source>
</evidence>
<dbReference type="Proteomes" id="UP001396898">
    <property type="component" value="Unassembled WGS sequence"/>
</dbReference>
<protein>
    <recommendedName>
        <fullName evidence="5">FAD-binding PCMH-type domain-containing protein</fullName>
    </recommendedName>
</protein>
<comment type="similarity">
    <text evidence="1">Belongs to the oxygen-dependent FAD-linked oxidoreductase family.</text>
</comment>
<evidence type="ECO:0000259" key="5">
    <source>
        <dbReference type="PROSITE" id="PS51387"/>
    </source>
</evidence>
<dbReference type="PANTHER" id="PTHR42973">
    <property type="entry name" value="BINDING OXIDOREDUCTASE, PUTATIVE (AFU_ORTHOLOGUE AFUA_1G17690)-RELATED"/>
    <property type="match status" value="1"/>
</dbReference>
<dbReference type="EMBL" id="JAQQWI010000005">
    <property type="protein sequence ID" value="KAK8035741.1"/>
    <property type="molecule type" value="Genomic_DNA"/>
</dbReference>
<keyword evidence="4" id="KW-0560">Oxidoreductase</keyword>
<gene>
    <name evidence="6" type="ORF">PG991_001814</name>
</gene>
<dbReference type="InterPro" id="IPR006094">
    <property type="entry name" value="Oxid_FAD_bind_N"/>
</dbReference>
<dbReference type="InterPro" id="IPR016169">
    <property type="entry name" value="FAD-bd_PCMH_sub2"/>
</dbReference>
<dbReference type="Pfam" id="PF01565">
    <property type="entry name" value="FAD_binding_4"/>
    <property type="match status" value="1"/>
</dbReference>
<evidence type="ECO:0000313" key="6">
    <source>
        <dbReference type="EMBL" id="KAK8035741.1"/>
    </source>
</evidence>
<evidence type="ECO:0000256" key="3">
    <source>
        <dbReference type="ARBA" id="ARBA00022827"/>
    </source>
</evidence>
<sequence length="460" mass="49482">MASLEKSTFSSEKQTRQTLESLLGCHVLTPDDPQYAERIESYWCNSAKLRPSYIVQPQSAAEVARVVKALADTRQPFAVRGGGHTNWAGSNNIAGGATIDLGCHLNRTRYHADTQLADVEPGAKWKNVYAELEKHGRVVAGGREAEVGVGGFLLGGGIAFQSASYGFACDSVVEYEVVLADGSIVIADAKGDHADLFRVLKGGSNNFGIVTRFTMRTIPAGPIWGGMAFRPMSTLAASADATVNFTANSAKDPDSNFQLVVGHQPQFGDDADVIINICNNMAAVKEPEAHRDNIWYTVTFKSDASIILKAAELHALLVKELKGKVTDADFTSHVAFQPLPRLFVEKSHATNEGGNVLGLEQNPGDSILMQAGVSVRTQELAAWADPKVAALLEGVKRFAGTIEGGLLPWIYLNYAHPSQKVLQSYGPENVRRMREAAARYDPGGVFQHLCPGGFKVSAVP</sequence>